<protein>
    <submittedName>
        <fullName evidence="2">OLC1v1008732C1</fullName>
    </submittedName>
</protein>
<dbReference type="EMBL" id="OX459123">
    <property type="protein sequence ID" value="CAI9109004.1"/>
    <property type="molecule type" value="Genomic_DNA"/>
</dbReference>
<proteinExistence type="predicted"/>
<evidence type="ECO:0000313" key="3">
    <source>
        <dbReference type="Proteomes" id="UP001161247"/>
    </source>
</evidence>
<name>A0AAV1DQ46_OLDCO</name>
<keyword evidence="3" id="KW-1185">Reference proteome</keyword>
<evidence type="ECO:0000256" key="1">
    <source>
        <dbReference type="SAM" id="MobiDB-lite"/>
    </source>
</evidence>
<feature type="region of interest" description="Disordered" evidence="1">
    <location>
        <begin position="49"/>
        <end position="100"/>
    </location>
</feature>
<organism evidence="2 3">
    <name type="scientific">Oldenlandia corymbosa var. corymbosa</name>
    <dbReference type="NCBI Taxonomy" id="529605"/>
    <lineage>
        <taxon>Eukaryota</taxon>
        <taxon>Viridiplantae</taxon>
        <taxon>Streptophyta</taxon>
        <taxon>Embryophyta</taxon>
        <taxon>Tracheophyta</taxon>
        <taxon>Spermatophyta</taxon>
        <taxon>Magnoliopsida</taxon>
        <taxon>eudicotyledons</taxon>
        <taxon>Gunneridae</taxon>
        <taxon>Pentapetalae</taxon>
        <taxon>asterids</taxon>
        <taxon>lamiids</taxon>
        <taxon>Gentianales</taxon>
        <taxon>Rubiaceae</taxon>
        <taxon>Rubioideae</taxon>
        <taxon>Spermacoceae</taxon>
        <taxon>Hedyotis-Oldenlandia complex</taxon>
        <taxon>Oldenlandia</taxon>
    </lineage>
</organism>
<accession>A0AAV1DQ46</accession>
<evidence type="ECO:0000313" key="2">
    <source>
        <dbReference type="EMBL" id="CAI9109004.1"/>
    </source>
</evidence>
<sequence>MTTEVNYIGGRVHYVDFINEYNLTVESLRIGPGDEDPLISQCSKGVVEQGDCVDDSGDDVYGSGDHGSGDDDSEDSGDSDTASSSESDSGDSECGYVSDDGGGIEKIVGDDYVDQDLVEDNDYDVDDMDLEYQKKANNAIRVQPWCCFDKDQKLDKVKDYDPVANCGSFESLKSRNISEGSISQDANRGGKNLKNERKYVPEDDMRYPGFEVWHDFEDKWQLMRYKQLHSVVDSPLSQNSHSRERGSSCLFVFSSAESIRGLLPVVAALLKNVSHRYCVEQLWNNFKVKYSGLKLKASFTWIAKATTHEEWKTLMDDLKKKQECAWRLMARRVRGPELAKSERHPSSGTNHAKGLQLNLWLMIRFRDKDENEPNDLSRCPCLELNRKEIFRVWMWQLSRGFFKLSVSQSRTAKYRMVSLSQLILDASLFLDASPSPNLAKNHLHHLIIRSRSISSTCNEAFSKREKCSFRSVPQEIVLCQRSLLECIYRVCKYYKDIQSMEEVEKRYKD</sequence>
<gene>
    <name evidence="2" type="ORF">OLC1_LOCUS16978</name>
</gene>
<dbReference type="AlphaFoldDB" id="A0AAV1DQ46"/>
<reference evidence="2" key="1">
    <citation type="submission" date="2023-03" db="EMBL/GenBank/DDBJ databases">
        <authorList>
            <person name="Julca I."/>
        </authorList>
    </citation>
    <scope>NUCLEOTIDE SEQUENCE</scope>
</reference>
<dbReference type="Proteomes" id="UP001161247">
    <property type="component" value="Chromosome 6"/>
</dbReference>